<reference evidence="1" key="1">
    <citation type="journal article" date="2014" name="Genome Announc.">
        <title>Draft Genome Sequence of Clostridium straminisolvens Strain JCM 21531T, Isolated from a Cellulose-Degrading Bacterial Community.</title>
        <authorList>
            <person name="Yuki M."/>
            <person name="Oshima K."/>
            <person name="Suda W."/>
            <person name="Sakamoto M."/>
            <person name="Kitamura K."/>
            <person name="Iida T."/>
            <person name="Hattori M."/>
            <person name="Ohkuma M."/>
        </authorList>
    </citation>
    <scope>NUCLEOTIDE SEQUENCE [LARGE SCALE GENOMIC DNA]</scope>
    <source>
        <strain evidence="1">JCM 21531</strain>
    </source>
</reference>
<protein>
    <submittedName>
        <fullName evidence="1">Uncharacterized protein</fullName>
    </submittedName>
</protein>
<proteinExistence type="predicted"/>
<dbReference type="Proteomes" id="UP000019109">
    <property type="component" value="Unassembled WGS sequence"/>
</dbReference>
<keyword evidence="2" id="KW-1185">Reference proteome</keyword>
<dbReference type="EMBL" id="BAVR01000011">
    <property type="protein sequence ID" value="GAE87850.1"/>
    <property type="molecule type" value="Genomic_DNA"/>
</dbReference>
<gene>
    <name evidence="1" type="ORF">JCM21531_1252</name>
</gene>
<comment type="caution">
    <text evidence="1">The sequence shown here is derived from an EMBL/GenBank/DDBJ whole genome shotgun (WGS) entry which is preliminary data.</text>
</comment>
<sequence length="208" mass="23508">MFLIMTFVFASCRQLDVIGNKSITSFKEVLDAIPDKISANEVNGGWTLIAPDNSARFFWSNDFSKSKIYDVMIEFDVKPFIDAGLEIDKLPEGMVFGDKLVVGTDLSSENLTYDGEVTPLASYEKIVELKRESIGYHTALDHFGVDLSGGNMFEWAKDLGTNDKDIVFVLNPKVFIDAGVDPEKSRGGYLPRSKPWMRTVRKWKWINF</sequence>
<evidence type="ECO:0000313" key="1">
    <source>
        <dbReference type="EMBL" id="GAE87850.1"/>
    </source>
</evidence>
<name>W4V313_9FIRM</name>
<evidence type="ECO:0000313" key="2">
    <source>
        <dbReference type="Proteomes" id="UP000019109"/>
    </source>
</evidence>
<dbReference type="STRING" id="1294263.JCM21531_1252"/>
<accession>W4V313</accession>
<organism evidence="1 2">
    <name type="scientific">Acetivibrio straminisolvens JCM 21531</name>
    <dbReference type="NCBI Taxonomy" id="1294263"/>
    <lineage>
        <taxon>Bacteria</taxon>
        <taxon>Bacillati</taxon>
        <taxon>Bacillota</taxon>
        <taxon>Clostridia</taxon>
        <taxon>Eubacteriales</taxon>
        <taxon>Oscillospiraceae</taxon>
        <taxon>Acetivibrio</taxon>
    </lineage>
</organism>
<dbReference type="AlphaFoldDB" id="W4V313"/>